<dbReference type="Proteomes" id="UP000006322">
    <property type="component" value="Unassembled WGS sequence"/>
</dbReference>
<name>K6ZQZ1_9ALTE</name>
<proteinExistence type="predicted"/>
<accession>K6ZQZ1</accession>
<gene>
    <name evidence="1" type="ORF">GPLA_0359</name>
</gene>
<sequence length="38" mass="4287">MALVFRELVCLSMVSPKECMGYTNVVIGLSVTWAHYTH</sequence>
<evidence type="ECO:0000313" key="2">
    <source>
        <dbReference type="Proteomes" id="UP000006322"/>
    </source>
</evidence>
<protein>
    <submittedName>
        <fullName evidence="1">Uncharacterized protein</fullName>
    </submittedName>
</protein>
<keyword evidence="2" id="KW-1185">Reference proteome</keyword>
<organism evidence="1 2">
    <name type="scientific">Paraglaciecola polaris LMG 21857</name>
    <dbReference type="NCBI Taxonomy" id="1129793"/>
    <lineage>
        <taxon>Bacteria</taxon>
        <taxon>Pseudomonadati</taxon>
        <taxon>Pseudomonadota</taxon>
        <taxon>Gammaproteobacteria</taxon>
        <taxon>Alteromonadales</taxon>
        <taxon>Alteromonadaceae</taxon>
        <taxon>Paraglaciecola</taxon>
    </lineage>
</organism>
<comment type="caution">
    <text evidence="1">The sequence shown here is derived from an EMBL/GenBank/DDBJ whole genome shotgun (WGS) entry which is preliminary data.</text>
</comment>
<reference evidence="2" key="1">
    <citation type="journal article" date="2014" name="Environ. Microbiol.">
        <title>Comparative genomics of the marine bacterial genus Glaciecola reveals the high degree of genomic diversity and genomic characteristic for cold adaptation.</title>
        <authorList>
            <person name="Qin Q.L."/>
            <person name="Xie B.B."/>
            <person name="Yu Y."/>
            <person name="Shu Y.L."/>
            <person name="Rong J.C."/>
            <person name="Zhang Y.J."/>
            <person name="Zhao D.L."/>
            <person name="Chen X.L."/>
            <person name="Zhang X.Y."/>
            <person name="Chen B."/>
            <person name="Zhou B.C."/>
            <person name="Zhang Y.Z."/>
        </authorList>
    </citation>
    <scope>NUCLEOTIDE SEQUENCE [LARGE SCALE GENOMIC DNA]</scope>
    <source>
        <strain evidence="2">LMG 21857</strain>
    </source>
</reference>
<dbReference type="AlphaFoldDB" id="K6ZQZ1"/>
<dbReference type="EMBL" id="BAER01000015">
    <property type="protein sequence ID" value="GAC31278.1"/>
    <property type="molecule type" value="Genomic_DNA"/>
</dbReference>
<evidence type="ECO:0000313" key="1">
    <source>
        <dbReference type="EMBL" id="GAC31278.1"/>
    </source>
</evidence>